<feature type="region of interest" description="Disordered" evidence="1">
    <location>
        <begin position="127"/>
        <end position="151"/>
    </location>
</feature>
<name>A0A136JKG1_9PEZI</name>
<evidence type="ECO:0000256" key="2">
    <source>
        <dbReference type="SAM" id="Phobius"/>
    </source>
</evidence>
<feature type="transmembrane region" description="Helical" evidence="2">
    <location>
        <begin position="88"/>
        <end position="110"/>
    </location>
</feature>
<dbReference type="STRING" id="196109.A0A136JKG1"/>
<evidence type="ECO:0000313" key="4">
    <source>
        <dbReference type="Proteomes" id="UP000070501"/>
    </source>
</evidence>
<proteinExistence type="predicted"/>
<organism evidence="3 4">
    <name type="scientific">Microdochium bolleyi</name>
    <dbReference type="NCBI Taxonomy" id="196109"/>
    <lineage>
        <taxon>Eukaryota</taxon>
        <taxon>Fungi</taxon>
        <taxon>Dikarya</taxon>
        <taxon>Ascomycota</taxon>
        <taxon>Pezizomycotina</taxon>
        <taxon>Sordariomycetes</taxon>
        <taxon>Xylariomycetidae</taxon>
        <taxon>Xylariales</taxon>
        <taxon>Microdochiaceae</taxon>
        <taxon>Microdochium</taxon>
    </lineage>
</organism>
<keyword evidence="2" id="KW-1133">Transmembrane helix</keyword>
<keyword evidence="4" id="KW-1185">Reference proteome</keyword>
<feature type="compositionally biased region" description="Low complexity" evidence="1">
    <location>
        <begin position="139"/>
        <end position="151"/>
    </location>
</feature>
<dbReference type="AlphaFoldDB" id="A0A136JKG1"/>
<keyword evidence="2" id="KW-0472">Membrane</keyword>
<feature type="region of interest" description="Disordered" evidence="1">
    <location>
        <begin position="1"/>
        <end position="78"/>
    </location>
</feature>
<keyword evidence="2" id="KW-0812">Transmembrane</keyword>
<dbReference type="InParanoid" id="A0A136JKG1"/>
<evidence type="ECO:0000313" key="3">
    <source>
        <dbReference type="EMBL" id="KXJ97645.1"/>
    </source>
</evidence>
<protein>
    <recommendedName>
        <fullName evidence="5">Apple domain-containing protein</fullName>
    </recommendedName>
</protein>
<accession>A0A136JKG1</accession>
<dbReference type="EMBL" id="KQ964245">
    <property type="protein sequence ID" value="KXJ97645.1"/>
    <property type="molecule type" value="Genomic_DNA"/>
</dbReference>
<gene>
    <name evidence="3" type="ORF">Micbo1qcDRAFT_230242</name>
</gene>
<reference evidence="4" key="1">
    <citation type="submission" date="2016-02" db="EMBL/GenBank/DDBJ databases">
        <title>Draft genome sequence of Microdochium bolleyi, a fungal endophyte of beachgrass.</title>
        <authorList>
            <consortium name="DOE Joint Genome Institute"/>
            <person name="David A.S."/>
            <person name="May G."/>
            <person name="Haridas S."/>
            <person name="Lim J."/>
            <person name="Wang M."/>
            <person name="Labutti K."/>
            <person name="Lipzen A."/>
            <person name="Barry K."/>
            <person name="Grigoriev I.V."/>
        </authorList>
    </citation>
    <scope>NUCLEOTIDE SEQUENCE [LARGE SCALE GENOMIC DNA]</scope>
    <source>
        <strain evidence="4">J235TASD1</strain>
    </source>
</reference>
<evidence type="ECO:0000256" key="1">
    <source>
        <dbReference type="SAM" id="MobiDB-lite"/>
    </source>
</evidence>
<dbReference type="OrthoDB" id="5358884at2759"/>
<dbReference type="Proteomes" id="UP000070501">
    <property type="component" value="Unassembled WGS sequence"/>
</dbReference>
<feature type="compositionally biased region" description="Basic and acidic residues" evidence="1">
    <location>
        <begin position="1"/>
        <end position="14"/>
    </location>
</feature>
<sequence>MEVVPHHQGIEVYERPPPSATQHSTTSTTPPPPSQFPQEQAYDPYHKYPQSAVTYDGTTPHGTLPQPPPSQYYPDSAPDAYQKKKKSWVLPAIVGVLVAILVGAAVGGGLGASLKSCESNLAFAKEQQSSGSGTGGSAVGNSGSGPATKTTASTTTITLTAGSTQATDADGLAIGYAPISPDRVGVLSDTCNKLGGNESATSYDEKFSTLCDADIGNGPKKNEKGETIYLADLVGIVAYSYKDCLNACSSFSSFSQIAGVPTRCKAFTFRTGLAGSWTGFKSANCWLKNSTAYITSYTQCKGCISGELQPK</sequence>
<feature type="compositionally biased region" description="Polar residues" evidence="1">
    <location>
        <begin position="51"/>
        <end position="61"/>
    </location>
</feature>
<evidence type="ECO:0008006" key="5">
    <source>
        <dbReference type="Google" id="ProtNLM"/>
    </source>
</evidence>